<proteinExistence type="predicted"/>
<reference evidence="1" key="1">
    <citation type="submission" date="2007-11" db="EMBL/GenBank/DDBJ databases">
        <authorList>
            <person name="Fulton L."/>
            <person name="Clifton S."/>
            <person name="Fulton B."/>
            <person name="Xu J."/>
            <person name="Minx P."/>
            <person name="Pepin K.H."/>
            <person name="Johnson M."/>
            <person name="Thiruvilangam P."/>
            <person name="Bhonagiri V."/>
            <person name="Nash W.E."/>
            <person name="Mardis E.R."/>
            <person name="Wilson R.K."/>
        </authorList>
    </citation>
    <scope>NUCLEOTIDE SEQUENCE [LARGE SCALE GENOMIC DNA]</scope>
    <source>
        <strain evidence="1">DSM 1402</strain>
    </source>
</reference>
<protein>
    <submittedName>
        <fullName evidence="1">Uncharacterized protein</fullName>
    </submittedName>
</protein>
<dbReference type="Proteomes" id="UP000005798">
    <property type="component" value="Unassembled WGS sequence"/>
</dbReference>
<sequence length="39" mass="4849">MDSYCTYEATLNLFTDIFLWQVFYIYTGVNEYDYKENFK</sequence>
<reference evidence="1" key="2">
    <citation type="submission" date="2014-06" db="EMBL/GenBank/DDBJ databases">
        <title>Draft genome sequence of Clostridium ramosum(DSM 1402).</title>
        <authorList>
            <person name="Sudarsanam P."/>
            <person name="Ley R."/>
            <person name="Guruge J."/>
            <person name="Turnbaugh P.J."/>
            <person name="Mahowald M."/>
            <person name="Liep D."/>
            <person name="Gordon J."/>
        </authorList>
    </citation>
    <scope>NUCLEOTIDE SEQUENCE</scope>
    <source>
        <strain evidence="1">DSM 1402</strain>
    </source>
</reference>
<keyword evidence="2" id="KW-1185">Reference proteome</keyword>
<organism evidence="1 2">
    <name type="scientific">Thomasclavelia ramosa DSM 1402</name>
    <dbReference type="NCBI Taxonomy" id="445974"/>
    <lineage>
        <taxon>Bacteria</taxon>
        <taxon>Bacillati</taxon>
        <taxon>Bacillota</taxon>
        <taxon>Erysipelotrichia</taxon>
        <taxon>Erysipelotrichales</taxon>
        <taxon>Coprobacillaceae</taxon>
        <taxon>Thomasclavelia</taxon>
    </lineage>
</organism>
<name>B0N0C0_9FIRM</name>
<dbReference type="HOGENOM" id="CLU_3309461_0_0_9"/>
<dbReference type="AlphaFoldDB" id="B0N0C0"/>
<evidence type="ECO:0000313" key="2">
    <source>
        <dbReference type="Proteomes" id="UP000005798"/>
    </source>
</evidence>
<accession>B0N0C0</accession>
<dbReference type="EMBL" id="ABFX02000002">
    <property type="protein sequence ID" value="EDS20070.1"/>
    <property type="molecule type" value="Genomic_DNA"/>
</dbReference>
<evidence type="ECO:0000313" key="1">
    <source>
        <dbReference type="EMBL" id="EDS20070.1"/>
    </source>
</evidence>
<comment type="caution">
    <text evidence="1">The sequence shown here is derived from an EMBL/GenBank/DDBJ whole genome shotgun (WGS) entry which is preliminary data.</text>
</comment>
<gene>
    <name evidence="1" type="ORF">CLORAM_00162</name>
</gene>